<feature type="transmembrane region" description="Helical" evidence="2">
    <location>
        <begin position="35"/>
        <end position="52"/>
    </location>
</feature>
<comment type="subcellular location">
    <subcellularLocation>
        <location evidence="1">Membrane</location>
        <topology evidence="1">Multi-pass membrane protein</topology>
    </subcellularLocation>
</comment>
<dbReference type="AlphaFoldDB" id="H2Z7R9"/>
<feature type="transmembrane region" description="Helical" evidence="2">
    <location>
        <begin position="12"/>
        <end position="29"/>
    </location>
</feature>
<dbReference type="SUPFAM" id="SSF103473">
    <property type="entry name" value="MFS general substrate transporter"/>
    <property type="match status" value="1"/>
</dbReference>
<dbReference type="Ensembl" id="ENSCSAVT00000013788.1">
    <property type="protein sequence ID" value="ENSCSAVP00000013631.1"/>
    <property type="gene ID" value="ENSCSAVG00000007991.1"/>
</dbReference>
<evidence type="ECO:0000256" key="2">
    <source>
        <dbReference type="SAM" id="Phobius"/>
    </source>
</evidence>
<sequence length="86" mass="9383">MRSTATNYGSAMARIGAIVAPAIAGLQILHPSVPYVTFSALSFVSGLLMMLLPETLKAKMFEGMEEANEFTVSYPGPLLKLFRRLF</sequence>
<reference evidence="4" key="3">
    <citation type="submission" date="2025-09" db="UniProtKB">
        <authorList>
            <consortium name="Ensembl"/>
        </authorList>
    </citation>
    <scope>IDENTIFICATION</scope>
</reference>
<keyword evidence="2" id="KW-1133">Transmembrane helix</keyword>
<dbReference type="Gene3D" id="1.20.1250.20">
    <property type="entry name" value="MFS general substrate transporter like domains"/>
    <property type="match status" value="1"/>
</dbReference>
<evidence type="ECO:0000259" key="3">
    <source>
        <dbReference type="PROSITE" id="PS50850"/>
    </source>
</evidence>
<evidence type="ECO:0000313" key="5">
    <source>
        <dbReference type="Proteomes" id="UP000007875"/>
    </source>
</evidence>
<accession>H2Z7R9</accession>
<dbReference type="GO" id="GO:0022857">
    <property type="term" value="F:transmembrane transporter activity"/>
    <property type="evidence" value="ECO:0007669"/>
    <property type="project" value="InterPro"/>
</dbReference>
<dbReference type="InterPro" id="IPR020846">
    <property type="entry name" value="MFS_dom"/>
</dbReference>
<dbReference type="Proteomes" id="UP000007875">
    <property type="component" value="Unassembled WGS sequence"/>
</dbReference>
<dbReference type="GO" id="GO:0016020">
    <property type="term" value="C:membrane"/>
    <property type="evidence" value="ECO:0007669"/>
    <property type="project" value="UniProtKB-SubCell"/>
</dbReference>
<proteinExistence type="predicted"/>
<evidence type="ECO:0000313" key="4">
    <source>
        <dbReference type="Ensembl" id="ENSCSAVP00000013631.1"/>
    </source>
</evidence>
<reference evidence="4" key="2">
    <citation type="submission" date="2025-08" db="UniProtKB">
        <authorList>
            <consortium name="Ensembl"/>
        </authorList>
    </citation>
    <scope>IDENTIFICATION</scope>
</reference>
<keyword evidence="5" id="KW-1185">Reference proteome</keyword>
<reference evidence="5" key="1">
    <citation type="submission" date="2003-08" db="EMBL/GenBank/DDBJ databases">
        <authorList>
            <person name="Birren B."/>
            <person name="Nusbaum C."/>
            <person name="Abebe A."/>
            <person name="Abouelleil A."/>
            <person name="Adekoya E."/>
            <person name="Ait-zahra M."/>
            <person name="Allen N."/>
            <person name="Allen T."/>
            <person name="An P."/>
            <person name="Anderson M."/>
            <person name="Anderson S."/>
            <person name="Arachchi H."/>
            <person name="Armbruster J."/>
            <person name="Bachantsang P."/>
            <person name="Baldwin J."/>
            <person name="Barry A."/>
            <person name="Bayul T."/>
            <person name="Blitshsteyn B."/>
            <person name="Bloom T."/>
            <person name="Blye J."/>
            <person name="Boguslavskiy L."/>
            <person name="Borowsky M."/>
            <person name="Boukhgalter B."/>
            <person name="Brunache A."/>
            <person name="Butler J."/>
            <person name="Calixte N."/>
            <person name="Calvo S."/>
            <person name="Camarata J."/>
            <person name="Campo K."/>
            <person name="Chang J."/>
            <person name="Cheshatsang Y."/>
            <person name="Citroen M."/>
            <person name="Collymore A."/>
            <person name="Considine T."/>
            <person name="Cook A."/>
            <person name="Cooke P."/>
            <person name="Corum B."/>
            <person name="Cuomo C."/>
            <person name="David R."/>
            <person name="Dawoe T."/>
            <person name="Degray S."/>
            <person name="Dodge S."/>
            <person name="Dooley K."/>
            <person name="Dorje P."/>
            <person name="Dorjee K."/>
            <person name="Dorris L."/>
            <person name="Duffey N."/>
            <person name="Dupes A."/>
            <person name="Elkins T."/>
            <person name="Engels R."/>
            <person name="Erickson J."/>
            <person name="Farina A."/>
            <person name="Faro S."/>
            <person name="Ferreira P."/>
            <person name="Fischer H."/>
            <person name="Fitzgerald M."/>
            <person name="Foley K."/>
            <person name="Gage D."/>
            <person name="Galagan J."/>
            <person name="Gearin G."/>
            <person name="Gnerre S."/>
            <person name="Gnirke A."/>
            <person name="Goyette A."/>
            <person name="Graham J."/>
            <person name="Grandbois E."/>
            <person name="Gyaltsen K."/>
            <person name="Hafez N."/>
            <person name="Hagopian D."/>
            <person name="Hagos B."/>
            <person name="Hall J."/>
            <person name="Hatcher B."/>
            <person name="Heller A."/>
            <person name="Higgins H."/>
            <person name="Honan T."/>
            <person name="Horn A."/>
            <person name="Houde N."/>
            <person name="Hughes L."/>
            <person name="Hulme W."/>
            <person name="Husby E."/>
            <person name="Iliev I."/>
            <person name="Jaffe D."/>
            <person name="Jones C."/>
            <person name="Kamal M."/>
            <person name="Kamat A."/>
            <person name="Kamvysselis M."/>
            <person name="Karlsson E."/>
            <person name="Kells C."/>
            <person name="Kieu A."/>
            <person name="Kisner P."/>
            <person name="Kodira C."/>
            <person name="Kulbokas E."/>
            <person name="Labutti K."/>
            <person name="Lama D."/>
            <person name="Landers T."/>
            <person name="Leger J."/>
            <person name="Levine S."/>
            <person name="Lewis D."/>
            <person name="Lewis T."/>
            <person name="Lindblad-toh K."/>
            <person name="Liu X."/>
            <person name="Lokyitsang T."/>
            <person name="Lokyitsang Y."/>
            <person name="Lucien O."/>
            <person name="Lui A."/>
            <person name="Ma L.J."/>
            <person name="Mabbitt R."/>
            <person name="Macdonald J."/>
            <person name="Maclean C."/>
            <person name="Major J."/>
            <person name="Manning J."/>
            <person name="Marabella R."/>
            <person name="Maru K."/>
            <person name="Matthews C."/>
            <person name="Mauceli E."/>
            <person name="Mccarthy M."/>
            <person name="Mcdonough S."/>
            <person name="Mcghee T."/>
            <person name="Meldrim J."/>
            <person name="Meneus L."/>
            <person name="Mesirov J."/>
            <person name="Mihalev A."/>
            <person name="Mihova T."/>
            <person name="Mikkelsen T."/>
            <person name="Mlenga V."/>
            <person name="Moru K."/>
            <person name="Mozes J."/>
            <person name="Mulrain L."/>
            <person name="Munson G."/>
            <person name="Naylor J."/>
            <person name="Newes C."/>
            <person name="Nguyen C."/>
            <person name="Nguyen N."/>
            <person name="Nguyen T."/>
            <person name="Nicol R."/>
            <person name="Nielsen C."/>
            <person name="Nizzari M."/>
            <person name="Norbu C."/>
            <person name="Norbu N."/>
            <person name="O'donnell P."/>
            <person name="Okoawo O."/>
            <person name="O'leary S."/>
            <person name="Omotosho B."/>
            <person name="O'neill K."/>
            <person name="Osman S."/>
            <person name="Parker S."/>
            <person name="Perrin D."/>
            <person name="Phunkhang P."/>
            <person name="Piqani B."/>
            <person name="Purcell S."/>
            <person name="Rachupka T."/>
            <person name="Ramasamy U."/>
            <person name="Rameau R."/>
            <person name="Ray V."/>
            <person name="Raymond C."/>
            <person name="Retta R."/>
            <person name="Richardson S."/>
            <person name="Rise C."/>
            <person name="Rodriguez J."/>
            <person name="Rogers J."/>
            <person name="Rogov P."/>
            <person name="Rutman M."/>
            <person name="Schupbach R."/>
            <person name="Seaman C."/>
            <person name="Settipalli S."/>
            <person name="Sharpe T."/>
            <person name="Sheridan J."/>
            <person name="Sherpa N."/>
            <person name="Shi J."/>
            <person name="Smirnov S."/>
            <person name="Smith C."/>
            <person name="Sougnez C."/>
            <person name="Spencer B."/>
            <person name="Stalker J."/>
            <person name="Stange-thomann N."/>
            <person name="Stavropoulos S."/>
            <person name="Stetson K."/>
            <person name="Stone C."/>
            <person name="Stone S."/>
            <person name="Stubbs M."/>
            <person name="Talamas J."/>
            <person name="Tchuinga P."/>
            <person name="Tenzing P."/>
            <person name="Tesfaye S."/>
            <person name="Theodore J."/>
            <person name="Thoulutsang Y."/>
            <person name="Topham K."/>
            <person name="Towey S."/>
            <person name="Tsamla T."/>
            <person name="Tsomo N."/>
            <person name="Vallee D."/>
            <person name="Vassiliev H."/>
            <person name="Venkataraman V."/>
            <person name="Vinson J."/>
            <person name="Vo A."/>
            <person name="Wade C."/>
            <person name="Wang S."/>
            <person name="Wangchuk T."/>
            <person name="Wangdi T."/>
            <person name="Whittaker C."/>
            <person name="Wilkinson J."/>
            <person name="Wu Y."/>
            <person name="Wyman D."/>
            <person name="Yadav S."/>
            <person name="Yang S."/>
            <person name="Yang X."/>
            <person name="Yeager S."/>
            <person name="Yee E."/>
            <person name="Young G."/>
            <person name="Zainoun J."/>
            <person name="Zembeck L."/>
            <person name="Zimmer A."/>
            <person name="Zody M."/>
            <person name="Lander E."/>
        </authorList>
    </citation>
    <scope>NUCLEOTIDE SEQUENCE [LARGE SCALE GENOMIC DNA]</scope>
</reference>
<dbReference type="STRING" id="51511.ENSCSAVP00000013631"/>
<dbReference type="InterPro" id="IPR036259">
    <property type="entry name" value="MFS_trans_sf"/>
</dbReference>
<protein>
    <recommendedName>
        <fullName evidence="3">Major facilitator superfamily (MFS) profile domain-containing protein</fullName>
    </recommendedName>
</protein>
<dbReference type="HOGENOM" id="CLU_2644290_0_0_1"/>
<evidence type="ECO:0000256" key="1">
    <source>
        <dbReference type="ARBA" id="ARBA00004141"/>
    </source>
</evidence>
<keyword evidence="2" id="KW-0812">Transmembrane</keyword>
<dbReference type="InParanoid" id="H2Z7R9"/>
<keyword evidence="2" id="KW-0472">Membrane</keyword>
<dbReference type="GeneTree" id="ENSGT00390000013597"/>
<organism evidence="4 5">
    <name type="scientific">Ciona savignyi</name>
    <name type="common">Pacific transparent sea squirt</name>
    <dbReference type="NCBI Taxonomy" id="51511"/>
    <lineage>
        <taxon>Eukaryota</taxon>
        <taxon>Metazoa</taxon>
        <taxon>Chordata</taxon>
        <taxon>Tunicata</taxon>
        <taxon>Ascidiacea</taxon>
        <taxon>Phlebobranchia</taxon>
        <taxon>Cionidae</taxon>
        <taxon>Ciona</taxon>
    </lineage>
</organism>
<name>H2Z7R9_CIOSA</name>
<feature type="domain" description="Major facilitator superfamily (MFS) profile" evidence="3">
    <location>
        <begin position="1"/>
        <end position="57"/>
    </location>
</feature>
<dbReference type="PROSITE" id="PS50850">
    <property type="entry name" value="MFS"/>
    <property type="match status" value="1"/>
</dbReference>